<accession>A0A8X6QXU6</accession>
<dbReference type="OrthoDB" id="10301184at2759"/>
<organism evidence="1 2">
    <name type="scientific">Nephila pilipes</name>
    <name type="common">Giant wood spider</name>
    <name type="synonym">Nephila maculata</name>
    <dbReference type="NCBI Taxonomy" id="299642"/>
    <lineage>
        <taxon>Eukaryota</taxon>
        <taxon>Metazoa</taxon>
        <taxon>Ecdysozoa</taxon>
        <taxon>Arthropoda</taxon>
        <taxon>Chelicerata</taxon>
        <taxon>Arachnida</taxon>
        <taxon>Araneae</taxon>
        <taxon>Araneomorphae</taxon>
        <taxon>Entelegynae</taxon>
        <taxon>Araneoidea</taxon>
        <taxon>Nephilidae</taxon>
        <taxon>Nephila</taxon>
    </lineage>
</organism>
<protein>
    <submittedName>
        <fullName evidence="1">Uncharacterized protein</fullName>
    </submittedName>
</protein>
<keyword evidence="2" id="KW-1185">Reference proteome</keyword>
<proteinExistence type="predicted"/>
<name>A0A8X6QXU6_NEPPI</name>
<dbReference type="AlphaFoldDB" id="A0A8X6QXU6"/>
<evidence type="ECO:0000313" key="2">
    <source>
        <dbReference type="Proteomes" id="UP000887013"/>
    </source>
</evidence>
<comment type="caution">
    <text evidence="1">The sequence shown here is derived from an EMBL/GenBank/DDBJ whole genome shotgun (WGS) entry which is preliminary data.</text>
</comment>
<gene>
    <name evidence="1" type="ORF">NPIL_229681</name>
</gene>
<sequence length="111" mass="12967">MYILKKWTFFLLVTTPLLSYHLTLFRLLRRQACPSFQVSKTRSDWLTHTLLELSPQRALANEQGLWKILACFLRRNTQAPPSLIFSSCVGCSAVREIFLSICEFCVSWFYV</sequence>
<dbReference type="EMBL" id="BMAW01132123">
    <property type="protein sequence ID" value="GFU42202.1"/>
    <property type="molecule type" value="Genomic_DNA"/>
</dbReference>
<dbReference type="Proteomes" id="UP000887013">
    <property type="component" value="Unassembled WGS sequence"/>
</dbReference>
<reference evidence="1" key="1">
    <citation type="submission" date="2020-08" db="EMBL/GenBank/DDBJ databases">
        <title>Multicomponent nature underlies the extraordinary mechanical properties of spider dragline silk.</title>
        <authorList>
            <person name="Kono N."/>
            <person name="Nakamura H."/>
            <person name="Mori M."/>
            <person name="Yoshida Y."/>
            <person name="Ohtoshi R."/>
            <person name="Malay A.D."/>
            <person name="Moran D.A.P."/>
            <person name="Tomita M."/>
            <person name="Numata K."/>
            <person name="Arakawa K."/>
        </authorList>
    </citation>
    <scope>NUCLEOTIDE SEQUENCE</scope>
</reference>
<evidence type="ECO:0000313" key="1">
    <source>
        <dbReference type="EMBL" id="GFU42202.1"/>
    </source>
</evidence>